<evidence type="ECO:0000256" key="8">
    <source>
        <dbReference type="ARBA" id="ARBA00022691"/>
    </source>
</evidence>
<dbReference type="NCBIfam" id="TIGR03840">
    <property type="entry name" value="TMPT_Se_Te"/>
    <property type="match status" value="1"/>
</dbReference>
<evidence type="ECO:0000256" key="1">
    <source>
        <dbReference type="ARBA" id="ARBA00000903"/>
    </source>
</evidence>
<comment type="caution">
    <text evidence="10">The sequence shown here is derived from an EMBL/GenBank/DDBJ whole genome shotgun (WGS) entry which is preliminary data.</text>
</comment>
<feature type="binding site" evidence="9">
    <location>
        <position position="45"/>
    </location>
    <ligand>
        <name>S-adenosyl-L-methionine</name>
        <dbReference type="ChEBI" id="CHEBI:59789"/>
    </ligand>
</feature>
<evidence type="ECO:0000256" key="2">
    <source>
        <dbReference type="ARBA" id="ARBA00004496"/>
    </source>
</evidence>
<dbReference type="SUPFAM" id="SSF53335">
    <property type="entry name" value="S-adenosyl-L-methionine-dependent methyltransferases"/>
    <property type="match status" value="1"/>
</dbReference>
<evidence type="ECO:0000256" key="6">
    <source>
        <dbReference type="ARBA" id="ARBA00022603"/>
    </source>
</evidence>
<evidence type="ECO:0000256" key="4">
    <source>
        <dbReference type="ARBA" id="ARBA00011905"/>
    </source>
</evidence>
<evidence type="ECO:0000256" key="7">
    <source>
        <dbReference type="ARBA" id="ARBA00022679"/>
    </source>
</evidence>
<keyword evidence="5 9" id="KW-0963">Cytoplasm</keyword>
<protein>
    <recommendedName>
        <fullName evidence="4 9">Thiopurine S-methyltransferase</fullName>
        <ecNumber evidence="4 9">2.1.1.67</ecNumber>
    </recommendedName>
    <alternativeName>
        <fullName evidence="9">Thiopurine methyltransferase</fullName>
    </alternativeName>
</protein>
<name>K6ZMX6_9ALTE</name>
<proteinExistence type="inferred from homology"/>
<sequence>MELDFWHRRWQKNEIGFHESEGNTLLKEYFEHWQLPDKARVFVPLCGKTKDIGWFLSKGYAIVAIELNESAVQALFAELGVDPLIESHGPLLRYSADNLIVYVGDFFSLTASDVGDIDGVFDRGALVALPEPLRHKYSEHLRMISNTNKQFLLTYDYDQALFAGPPFSVTSQTIHQIYQHHYSITQLYRGKIAGGFRSQDEVFEGVYLLFNTHG</sequence>
<dbReference type="PANTHER" id="PTHR10259">
    <property type="entry name" value="THIOPURINE S-METHYLTRANSFERASE"/>
    <property type="match status" value="1"/>
</dbReference>
<dbReference type="EMBL" id="BAEQ01000054">
    <property type="protein sequence ID" value="GAC30243.1"/>
    <property type="molecule type" value="Genomic_DNA"/>
</dbReference>
<organism evidence="10 11">
    <name type="scientific">Brumicola pallidula DSM 14239 = ACAM 615</name>
    <dbReference type="NCBI Taxonomy" id="1121922"/>
    <lineage>
        <taxon>Bacteria</taxon>
        <taxon>Pseudomonadati</taxon>
        <taxon>Pseudomonadota</taxon>
        <taxon>Gammaproteobacteria</taxon>
        <taxon>Alteromonadales</taxon>
        <taxon>Alteromonadaceae</taxon>
        <taxon>Brumicola</taxon>
    </lineage>
</organism>
<feature type="binding site" evidence="9">
    <location>
        <position position="123"/>
    </location>
    <ligand>
        <name>S-adenosyl-L-methionine</name>
        <dbReference type="ChEBI" id="CHEBI:59789"/>
    </ligand>
</feature>
<dbReference type="InterPro" id="IPR008854">
    <property type="entry name" value="TPMT"/>
</dbReference>
<dbReference type="PANTHER" id="PTHR10259:SF11">
    <property type="entry name" value="THIOPURINE S-METHYLTRANSFERASE"/>
    <property type="match status" value="1"/>
</dbReference>
<keyword evidence="6 9" id="KW-0489">Methyltransferase</keyword>
<gene>
    <name evidence="9 10" type="primary">tpm</name>
    <name evidence="10" type="ORF">GPAL_3395</name>
</gene>
<dbReference type="Pfam" id="PF05724">
    <property type="entry name" value="TPMT"/>
    <property type="match status" value="1"/>
</dbReference>
<comment type="subcellular location">
    <subcellularLocation>
        <location evidence="2 9">Cytoplasm</location>
    </subcellularLocation>
</comment>
<dbReference type="GO" id="GO:0010038">
    <property type="term" value="P:response to metal ion"/>
    <property type="evidence" value="ECO:0007669"/>
    <property type="project" value="InterPro"/>
</dbReference>
<evidence type="ECO:0000313" key="10">
    <source>
        <dbReference type="EMBL" id="GAC30243.1"/>
    </source>
</evidence>
<dbReference type="PIRSF" id="PIRSF023956">
    <property type="entry name" value="Thiopurine_S-methyltransferase"/>
    <property type="match status" value="1"/>
</dbReference>
<accession>K6ZMX6</accession>
<dbReference type="InterPro" id="IPR029063">
    <property type="entry name" value="SAM-dependent_MTases_sf"/>
</dbReference>
<evidence type="ECO:0000256" key="9">
    <source>
        <dbReference type="HAMAP-Rule" id="MF_00812"/>
    </source>
</evidence>
<dbReference type="Gene3D" id="3.40.50.150">
    <property type="entry name" value="Vaccinia Virus protein VP39"/>
    <property type="match status" value="1"/>
</dbReference>
<dbReference type="OrthoDB" id="9778208at2"/>
<keyword evidence="11" id="KW-1185">Reference proteome</keyword>
<dbReference type="InterPro" id="IPR025835">
    <property type="entry name" value="Thiopurine_S-MeTrfase"/>
</dbReference>
<dbReference type="FunFam" id="3.40.50.150:FF:000101">
    <property type="entry name" value="Thiopurine S-methyltransferase"/>
    <property type="match status" value="1"/>
</dbReference>
<feature type="binding site" evidence="9">
    <location>
        <position position="66"/>
    </location>
    <ligand>
        <name>S-adenosyl-L-methionine</name>
        <dbReference type="ChEBI" id="CHEBI:59789"/>
    </ligand>
</feature>
<dbReference type="HAMAP" id="MF_00812">
    <property type="entry name" value="Thiopur_methtran"/>
    <property type="match status" value="1"/>
</dbReference>
<keyword evidence="7 9" id="KW-0808">Transferase</keyword>
<comment type="similarity">
    <text evidence="3 9">Belongs to the class I-like SAM-binding methyltransferase superfamily. TPMT family.</text>
</comment>
<dbReference type="Proteomes" id="UP000006251">
    <property type="component" value="Unassembled WGS sequence"/>
</dbReference>
<keyword evidence="8 9" id="KW-0949">S-adenosyl-L-methionine</keyword>
<reference evidence="11" key="1">
    <citation type="journal article" date="2014" name="Environ. Microbiol.">
        <title>Comparative genomics of the marine bacterial genus Glaciecola reveals the high degree of genomic diversity and genomic characteristic for cold adaptation.</title>
        <authorList>
            <person name="Qin Q.L."/>
            <person name="Xie B.B."/>
            <person name="Yu Y."/>
            <person name="Shu Y.L."/>
            <person name="Rong J.C."/>
            <person name="Zhang Y.J."/>
            <person name="Zhao D.L."/>
            <person name="Chen X.L."/>
            <person name="Zhang X.Y."/>
            <person name="Chen B."/>
            <person name="Zhou B.C."/>
            <person name="Zhang Y.Z."/>
        </authorList>
    </citation>
    <scope>NUCLEOTIDE SEQUENCE [LARGE SCALE GENOMIC DNA]</scope>
    <source>
        <strain evidence="11">ACAM 615</strain>
    </source>
</reference>
<feature type="binding site" evidence="9">
    <location>
        <position position="10"/>
    </location>
    <ligand>
        <name>S-adenosyl-L-methionine</name>
        <dbReference type="ChEBI" id="CHEBI:59789"/>
    </ligand>
</feature>
<evidence type="ECO:0000313" key="11">
    <source>
        <dbReference type="Proteomes" id="UP000006251"/>
    </source>
</evidence>
<dbReference type="AlphaFoldDB" id="K6ZMX6"/>
<dbReference type="GO" id="GO:0005737">
    <property type="term" value="C:cytoplasm"/>
    <property type="evidence" value="ECO:0007669"/>
    <property type="project" value="UniProtKB-SubCell"/>
</dbReference>
<dbReference type="PROSITE" id="PS51585">
    <property type="entry name" value="SAM_MT_TPMT"/>
    <property type="match status" value="1"/>
</dbReference>
<dbReference type="EC" id="2.1.1.67" evidence="4 9"/>
<comment type="catalytic activity">
    <reaction evidence="1 9">
        <text>S-adenosyl-L-methionine + a thiopurine = S-adenosyl-L-homocysteine + a thiopurine S-methylether.</text>
        <dbReference type="EC" id="2.1.1.67"/>
    </reaction>
</comment>
<evidence type="ECO:0000256" key="5">
    <source>
        <dbReference type="ARBA" id="ARBA00022490"/>
    </source>
</evidence>
<dbReference type="STRING" id="1121922.GCA_000428905_01669"/>
<dbReference type="InterPro" id="IPR022474">
    <property type="entry name" value="Thiopur_S-MeTfrase_Se/Te_detox"/>
</dbReference>
<evidence type="ECO:0000256" key="3">
    <source>
        <dbReference type="ARBA" id="ARBA00008145"/>
    </source>
</evidence>
<dbReference type="RefSeq" id="WP_006014076.1">
    <property type="nucleotide sequence ID" value="NZ_AUAV01000008.1"/>
</dbReference>
<dbReference type="GO" id="GO:0008119">
    <property type="term" value="F:thiopurine S-methyltransferase activity"/>
    <property type="evidence" value="ECO:0007669"/>
    <property type="project" value="UniProtKB-UniRule"/>
</dbReference>
<dbReference type="GO" id="GO:0032259">
    <property type="term" value="P:methylation"/>
    <property type="evidence" value="ECO:0007669"/>
    <property type="project" value="UniProtKB-KW"/>
</dbReference>